<dbReference type="PROSITE" id="PS51384">
    <property type="entry name" value="FAD_FR"/>
    <property type="match status" value="1"/>
</dbReference>
<dbReference type="Proteomes" id="UP001595476">
    <property type="component" value="Unassembled WGS sequence"/>
</dbReference>
<dbReference type="PRINTS" id="PR00410">
    <property type="entry name" value="PHEHYDRXLASE"/>
</dbReference>
<dbReference type="InterPro" id="IPR017938">
    <property type="entry name" value="Riboflavin_synthase-like_b-brl"/>
</dbReference>
<dbReference type="CDD" id="cd00207">
    <property type="entry name" value="fer2"/>
    <property type="match status" value="1"/>
</dbReference>
<dbReference type="Gene3D" id="2.40.30.10">
    <property type="entry name" value="Translation factors"/>
    <property type="match status" value="1"/>
</dbReference>
<evidence type="ECO:0000256" key="8">
    <source>
        <dbReference type="ARBA" id="ARBA00023014"/>
    </source>
</evidence>
<evidence type="ECO:0000256" key="1">
    <source>
        <dbReference type="ARBA" id="ARBA00001974"/>
    </source>
</evidence>
<dbReference type="InterPro" id="IPR001433">
    <property type="entry name" value="OxRdtase_FAD/NAD-bd"/>
</dbReference>
<dbReference type="InterPro" id="IPR008333">
    <property type="entry name" value="Cbr1-like_FAD-bd_dom"/>
</dbReference>
<feature type="domain" description="2Fe-2S ferredoxin-type" evidence="10">
    <location>
        <begin position="309"/>
        <end position="399"/>
    </location>
</feature>
<keyword evidence="7" id="KW-0408">Iron</keyword>
<dbReference type="EMBL" id="JBHRSZ010000004">
    <property type="protein sequence ID" value="MFC3151468.1"/>
    <property type="molecule type" value="Genomic_DNA"/>
</dbReference>
<dbReference type="Gene3D" id="3.40.50.80">
    <property type="entry name" value="Nucleotide-binding domain of ferredoxin-NADP reductase (FNR) module"/>
    <property type="match status" value="1"/>
</dbReference>
<evidence type="ECO:0000256" key="3">
    <source>
        <dbReference type="ARBA" id="ARBA00022714"/>
    </source>
</evidence>
<keyword evidence="8" id="KW-0411">Iron-sulfur</keyword>
<dbReference type="InterPro" id="IPR001041">
    <property type="entry name" value="2Fe-2S_ferredoxin-type"/>
</dbReference>
<evidence type="ECO:0000313" key="12">
    <source>
        <dbReference type="EMBL" id="MFC3151468.1"/>
    </source>
</evidence>
<feature type="domain" description="FAD-binding FR-type" evidence="11">
    <location>
        <begin position="10"/>
        <end position="114"/>
    </location>
</feature>
<dbReference type="Pfam" id="PF00111">
    <property type="entry name" value="Fer2"/>
    <property type="match status" value="1"/>
</dbReference>
<keyword evidence="4" id="KW-0479">Metal-binding</keyword>
<keyword evidence="13" id="KW-1185">Reference proteome</keyword>
<evidence type="ECO:0000256" key="4">
    <source>
        <dbReference type="ARBA" id="ARBA00022723"/>
    </source>
</evidence>
<dbReference type="SUPFAM" id="SSF54292">
    <property type="entry name" value="2Fe-2S ferredoxin-like"/>
    <property type="match status" value="1"/>
</dbReference>
<proteinExistence type="predicted"/>
<keyword evidence="5" id="KW-0274">FAD</keyword>
<dbReference type="PANTHER" id="PTHR47354:SF8">
    <property type="entry name" value="1,2-PHENYLACETYL-COA EPOXIDASE, SUBUNIT E"/>
    <property type="match status" value="1"/>
</dbReference>
<feature type="compositionally biased region" description="Low complexity" evidence="9">
    <location>
        <begin position="284"/>
        <end position="301"/>
    </location>
</feature>
<dbReference type="InterPro" id="IPR050415">
    <property type="entry name" value="MRET"/>
</dbReference>
<keyword evidence="6" id="KW-0560">Oxidoreductase</keyword>
<keyword evidence="2" id="KW-0285">Flavoprotein</keyword>
<dbReference type="InterPro" id="IPR036010">
    <property type="entry name" value="2Fe-2S_ferredoxin-like_sf"/>
</dbReference>
<protein>
    <submittedName>
        <fullName evidence="12">2Fe-2S iron-sulfur cluster-binding protein</fullName>
    </submittedName>
</protein>
<evidence type="ECO:0000256" key="5">
    <source>
        <dbReference type="ARBA" id="ARBA00022827"/>
    </source>
</evidence>
<comment type="caution">
    <text evidence="12">The sequence shown here is derived from an EMBL/GenBank/DDBJ whole genome shotgun (WGS) entry which is preliminary data.</text>
</comment>
<evidence type="ECO:0000259" key="10">
    <source>
        <dbReference type="PROSITE" id="PS51085"/>
    </source>
</evidence>
<feature type="region of interest" description="Disordered" evidence="9">
    <location>
        <begin position="284"/>
        <end position="307"/>
    </location>
</feature>
<dbReference type="InterPro" id="IPR017927">
    <property type="entry name" value="FAD-bd_FR_type"/>
</dbReference>
<dbReference type="RefSeq" id="WP_386720283.1">
    <property type="nucleotide sequence ID" value="NZ_JBHRSZ010000004.1"/>
</dbReference>
<dbReference type="PANTHER" id="PTHR47354">
    <property type="entry name" value="NADH OXIDOREDUCTASE HCR"/>
    <property type="match status" value="1"/>
</dbReference>
<dbReference type="InterPro" id="IPR039261">
    <property type="entry name" value="FNR_nucleotide-bd"/>
</dbReference>
<dbReference type="CDD" id="cd06214">
    <property type="entry name" value="PA_degradation_oxidoreductase_like"/>
    <property type="match status" value="1"/>
</dbReference>
<organism evidence="12 13">
    <name type="scientific">Litoribrevibacter euphylliae</name>
    <dbReference type="NCBI Taxonomy" id="1834034"/>
    <lineage>
        <taxon>Bacteria</taxon>
        <taxon>Pseudomonadati</taxon>
        <taxon>Pseudomonadota</taxon>
        <taxon>Gammaproteobacteria</taxon>
        <taxon>Oceanospirillales</taxon>
        <taxon>Oceanospirillaceae</taxon>
        <taxon>Litoribrevibacter</taxon>
    </lineage>
</organism>
<dbReference type="InterPro" id="IPR012675">
    <property type="entry name" value="Beta-grasp_dom_sf"/>
</dbReference>
<dbReference type="PROSITE" id="PS00197">
    <property type="entry name" value="2FE2S_FER_1"/>
    <property type="match status" value="1"/>
</dbReference>
<dbReference type="PROSITE" id="PS51085">
    <property type="entry name" value="2FE2S_FER_2"/>
    <property type="match status" value="1"/>
</dbReference>
<dbReference type="SUPFAM" id="SSF63380">
    <property type="entry name" value="Riboflavin synthase domain-like"/>
    <property type="match status" value="1"/>
</dbReference>
<evidence type="ECO:0000256" key="7">
    <source>
        <dbReference type="ARBA" id="ARBA00023004"/>
    </source>
</evidence>
<name>A0ABV7HFS6_9GAMM</name>
<dbReference type="Gene3D" id="3.10.20.30">
    <property type="match status" value="1"/>
</dbReference>
<reference evidence="13" key="1">
    <citation type="journal article" date="2019" name="Int. J. Syst. Evol. Microbiol.">
        <title>The Global Catalogue of Microorganisms (GCM) 10K type strain sequencing project: providing services to taxonomists for standard genome sequencing and annotation.</title>
        <authorList>
            <consortium name="The Broad Institute Genomics Platform"/>
            <consortium name="The Broad Institute Genome Sequencing Center for Infectious Disease"/>
            <person name="Wu L."/>
            <person name="Ma J."/>
        </authorList>
    </citation>
    <scope>NUCLEOTIDE SEQUENCE [LARGE SCALE GENOMIC DNA]</scope>
    <source>
        <strain evidence="13">KCTC 52438</strain>
    </source>
</reference>
<dbReference type="Pfam" id="PF00970">
    <property type="entry name" value="FAD_binding_6"/>
    <property type="match status" value="1"/>
</dbReference>
<keyword evidence="3" id="KW-0001">2Fe-2S</keyword>
<sequence length="399" mass="43891">MMSKASNPETQFHTLKLADVNPLTDDSVMLTFDIPSKLKPHYQFVPGQYLTLRARIDGKLVSRCYSICSPQGEDKLSVAIRKISDGQFSAYAVENLAANDELEVMPPMGRFQLVPQTPKAEQASCYVGVAGGSGITPIMSMVNTVLKNEQDSQFVLFYANRSPDTMMFRDKLEVLKTQYPDRFFLLPFFSEDPSQQLTIHFAIADSLDGMIHSIDGTRSAKQTTEIRNMLSDIPDLTEASHWYLCGPQGMTDMVQNILLDNDVDESRIQRELFTAAVSESSATAGLKSASKSKSEETTPSAAGASADASQISVIHNGQSVDFDWDESNEVILNQALKQNEDLPHACQFGACGTCKAKVIEGSADMKENMSIEADEVEQGYILTCQAVPTSDRVVISYDE</sequence>
<accession>A0ABV7HFS6</accession>
<dbReference type="SUPFAM" id="SSF52343">
    <property type="entry name" value="Ferredoxin reductase-like, C-terminal NADP-linked domain"/>
    <property type="match status" value="1"/>
</dbReference>
<evidence type="ECO:0000256" key="9">
    <source>
        <dbReference type="SAM" id="MobiDB-lite"/>
    </source>
</evidence>
<evidence type="ECO:0000256" key="6">
    <source>
        <dbReference type="ARBA" id="ARBA00023002"/>
    </source>
</evidence>
<dbReference type="InterPro" id="IPR006058">
    <property type="entry name" value="2Fe2S_fd_BS"/>
</dbReference>
<gene>
    <name evidence="12" type="ORF">ACFOEK_10560</name>
</gene>
<evidence type="ECO:0000313" key="13">
    <source>
        <dbReference type="Proteomes" id="UP001595476"/>
    </source>
</evidence>
<evidence type="ECO:0000256" key="2">
    <source>
        <dbReference type="ARBA" id="ARBA00022630"/>
    </source>
</evidence>
<comment type="cofactor">
    <cofactor evidence="1">
        <name>FAD</name>
        <dbReference type="ChEBI" id="CHEBI:57692"/>
    </cofactor>
</comment>
<evidence type="ECO:0000259" key="11">
    <source>
        <dbReference type="PROSITE" id="PS51384"/>
    </source>
</evidence>
<dbReference type="Pfam" id="PF00175">
    <property type="entry name" value="NAD_binding_1"/>
    <property type="match status" value="1"/>
</dbReference>